<dbReference type="PANTHER" id="PTHR30441:SF4">
    <property type="entry name" value="PROTEIN ASMA"/>
    <property type="match status" value="1"/>
</dbReference>
<feature type="compositionally biased region" description="Polar residues" evidence="1">
    <location>
        <begin position="594"/>
        <end position="605"/>
    </location>
</feature>
<dbReference type="InterPro" id="IPR052894">
    <property type="entry name" value="AsmA-related"/>
</dbReference>
<reference evidence="3 4" key="1">
    <citation type="submission" date="2019-07" db="EMBL/GenBank/DDBJ databases">
        <title>Genomic Encyclopedia of Archaeal and Bacterial Type Strains, Phase II (KMG-II): from individual species to whole genera.</title>
        <authorList>
            <person name="Goeker M."/>
        </authorList>
    </citation>
    <scope>NUCLEOTIDE SEQUENCE [LARGE SCALE GENOMIC DNA]</scope>
    <source>
        <strain evidence="3 4">ATCC BAA-252</strain>
    </source>
</reference>
<keyword evidence="4" id="KW-1185">Reference proteome</keyword>
<comment type="caution">
    <text evidence="3">The sequence shown here is derived from an EMBL/GenBank/DDBJ whole genome shotgun (WGS) entry which is preliminary data.</text>
</comment>
<dbReference type="Pfam" id="PF05170">
    <property type="entry name" value="AsmA"/>
    <property type="match status" value="2"/>
</dbReference>
<dbReference type="Proteomes" id="UP000320593">
    <property type="component" value="Unassembled WGS sequence"/>
</dbReference>
<feature type="domain" description="AsmA" evidence="2">
    <location>
        <begin position="554"/>
        <end position="789"/>
    </location>
</feature>
<gene>
    <name evidence="3" type="ORF">JM93_03890</name>
</gene>
<feature type="domain" description="AsmA" evidence="2">
    <location>
        <begin position="5"/>
        <end position="227"/>
    </location>
</feature>
<dbReference type="InterPro" id="IPR007844">
    <property type="entry name" value="AsmA"/>
</dbReference>
<dbReference type="PANTHER" id="PTHR30441">
    <property type="entry name" value="DUF748 DOMAIN-CONTAINING PROTEIN"/>
    <property type="match status" value="1"/>
</dbReference>
<proteinExistence type="predicted"/>
<dbReference type="AlphaFoldDB" id="A0A562SKT6"/>
<evidence type="ECO:0000256" key="1">
    <source>
        <dbReference type="SAM" id="MobiDB-lite"/>
    </source>
</evidence>
<dbReference type="EMBL" id="VLLF01000010">
    <property type="protein sequence ID" value="TWI81927.1"/>
    <property type="molecule type" value="Genomic_DNA"/>
</dbReference>
<organism evidence="3 4">
    <name type="scientific">Roseibium hamelinense</name>
    <dbReference type="NCBI Taxonomy" id="150831"/>
    <lineage>
        <taxon>Bacteria</taxon>
        <taxon>Pseudomonadati</taxon>
        <taxon>Pseudomonadota</taxon>
        <taxon>Alphaproteobacteria</taxon>
        <taxon>Hyphomicrobiales</taxon>
        <taxon>Stappiaceae</taxon>
        <taxon>Roseibium</taxon>
    </lineage>
</organism>
<accession>A0A562SKT6</accession>
<sequence>MRRLIIGLGSLFFVLATIVVVAPFLLPKDTIKAQVITQVERASGWRLRLDGPVSLSLIPQFTLVAEKVGMSGEAGADGIEFAKADKIEFGLTWSALLGGDINVTGITLSNPEILLEVSQQGKTSWAPRKRLEDALARAAAEAAGDDIEPIVSNEPENAEEAVANANQFLERVGVDRFTISNGHLTYLDLRDGHQVKLGGLNAELSAPDLTGEVTVDASFDWNGEEVRISGALIDPIAFSQGKVTELAVTLAAAEAEVFAKGKVGLTPLQLDLEIGGQGPSVQNLAAVVGTALPVDPGAFSLASKITGTQAAAQLSDFSASLGSLALTGALDADLSSEIPSYSGRFVMKDGSLADLLALAGQSYPASGTLEADLAVRARGGDAAMILGTMDVRGRVDVQGGTVEGLGLSEAVGDPLADRLENINLNLVLAGFSNPVDLSGTFSWRDEAFTITGGATPAPILAGMAAPVSASVKGKRVSFGFVGTASASGGLDGAVTVETQSLRNLLAWMGQPVADGSGLQRFKAAGLFTVEPSALSFEETSFTLDETSGQAQGRVTFGAKPTVEGDLRLTRLVLDPYLGKSSLGSRKNTNEDQHNSATSSQIGSTGWSAQPIDFSGLSAVDVDFKVSAEEIRWDEISIGRSVLSATIRSGVLTANLQELSLYDGSGSGQVVLNGAAALPSVAANFALNGVQAFPVLRDAADFEWLEGIASIDLDVTSSGASQQQLVSGLNGAAQFSFADGAIRGINLPKMVRGLSVETLLGWQENRDQKTDFSSLSASFNITNGIAISEDLAMVGPLVRMTGAGMTDIPAEVLDWRVEPRIVPTLQGQAPVPRKKGEDKKLAGLGVPILIKGSWDRPSIYPDIAGILENPAEAYKQLEGMGGELIEIIKNQPEDQLVDAANEIINRATGGNSQIDVQKVIDGEVNDQEVLKAVEEGFGLPSGLLGNVFGGRRNSETEQQQ</sequence>
<dbReference type="OrthoDB" id="5439561at2"/>
<evidence type="ECO:0000259" key="2">
    <source>
        <dbReference type="Pfam" id="PF05170"/>
    </source>
</evidence>
<protein>
    <submittedName>
        <fullName evidence="3">Uncharacterized protein involved in outer membrane biogenesis</fullName>
    </submittedName>
</protein>
<name>A0A562SKT6_9HYPH</name>
<evidence type="ECO:0000313" key="3">
    <source>
        <dbReference type="EMBL" id="TWI81927.1"/>
    </source>
</evidence>
<dbReference type="RefSeq" id="WP_145346574.1">
    <property type="nucleotide sequence ID" value="NZ_SMLY01000072.1"/>
</dbReference>
<dbReference type="GO" id="GO:0005886">
    <property type="term" value="C:plasma membrane"/>
    <property type="evidence" value="ECO:0007669"/>
    <property type="project" value="TreeGrafter"/>
</dbReference>
<feature type="region of interest" description="Disordered" evidence="1">
    <location>
        <begin position="582"/>
        <end position="605"/>
    </location>
</feature>
<dbReference type="GO" id="GO:0090313">
    <property type="term" value="P:regulation of protein targeting to membrane"/>
    <property type="evidence" value="ECO:0007669"/>
    <property type="project" value="TreeGrafter"/>
</dbReference>
<evidence type="ECO:0000313" key="4">
    <source>
        <dbReference type="Proteomes" id="UP000320593"/>
    </source>
</evidence>